<keyword evidence="2 8" id="KW-0963">Cytoplasm</keyword>
<dbReference type="EMBL" id="UHIO01000001">
    <property type="protein sequence ID" value="SUP40401.1"/>
    <property type="molecule type" value="Genomic_DNA"/>
</dbReference>
<dbReference type="InterPro" id="IPR027417">
    <property type="entry name" value="P-loop_NTPase"/>
</dbReference>
<organism evidence="10 11">
    <name type="scientific">Veillonella criceti</name>
    <dbReference type="NCBI Taxonomy" id="103891"/>
    <lineage>
        <taxon>Bacteria</taxon>
        <taxon>Bacillati</taxon>
        <taxon>Bacillota</taxon>
        <taxon>Negativicutes</taxon>
        <taxon>Veillonellales</taxon>
        <taxon>Veillonellaceae</taxon>
        <taxon>Veillonella</taxon>
    </lineage>
</organism>
<dbReference type="UniPathway" id="UPA00241">
    <property type="reaction ID" value="UER00356"/>
</dbReference>
<sequence>MYKIGLTGGIASGKSTVSEWLAQKGAPVIDADVVAREVVALGTPGLSELVAYFGDSILQGDGTLDRPKLGAIIFNDEAKRKMLNDILHRYIHERIDELAMMHYEQGFGAVIYDIPLLIETNWYKEMDEVWLVALEPEVQKARLMARNGLSEEEAQARISSQMSLADKKTYSQVIIDNNGTLEELMDQLIQLWQTKGDLFAKEDS</sequence>
<evidence type="ECO:0000256" key="2">
    <source>
        <dbReference type="ARBA" id="ARBA00022490"/>
    </source>
</evidence>
<dbReference type="GO" id="GO:0015937">
    <property type="term" value="P:coenzyme A biosynthetic process"/>
    <property type="evidence" value="ECO:0007669"/>
    <property type="project" value="UniProtKB-UniRule"/>
</dbReference>
<keyword evidence="4 8" id="KW-0547">Nucleotide-binding</keyword>
<dbReference type="SUPFAM" id="SSF52540">
    <property type="entry name" value="P-loop containing nucleoside triphosphate hydrolases"/>
    <property type="match status" value="1"/>
</dbReference>
<evidence type="ECO:0000256" key="7">
    <source>
        <dbReference type="ARBA" id="ARBA00022993"/>
    </source>
</evidence>
<evidence type="ECO:0000256" key="4">
    <source>
        <dbReference type="ARBA" id="ARBA00022741"/>
    </source>
</evidence>
<evidence type="ECO:0000256" key="9">
    <source>
        <dbReference type="NCBIfam" id="TIGR00152"/>
    </source>
</evidence>
<feature type="binding site" evidence="8">
    <location>
        <begin position="11"/>
        <end position="16"/>
    </location>
    <ligand>
        <name>ATP</name>
        <dbReference type="ChEBI" id="CHEBI:30616"/>
    </ligand>
</feature>
<comment type="function">
    <text evidence="8">Catalyzes the phosphorylation of the 3'-hydroxyl group of dephosphocoenzyme A to form coenzyme A.</text>
</comment>
<evidence type="ECO:0000256" key="1">
    <source>
        <dbReference type="ARBA" id="ARBA00009018"/>
    </source>
</evidence>
<keyword evidence="11" id="KW-1185">Reference proteome</keyword>
<comment type="catalytic activity">
    <reaction evidence="8">
        <text>3'-dephospho-CoA + ATP = ADP + CoA + H(+)</text>
        <dbReference type="Rhea" id="RHEA:18245"/>
        <dbReference type="ChEBI" id="CHEBI:15378"/>
        <dbReference type="ChEBI" id="CHEBI:30616"/>
        <dbReference type="ChEBI" id="CHEBI:57287"/>
        <dbReference type="ChEBI" id="CHEBI:57328"/>
        <dbReference type="ChEBI" id="CHEBI:456216"/>
        <dbReference type="EC" id="2.7.1.24"/>
    </reaction>
</comment>
<evidence type="ECO:0000256" key="3">
    <source>
        <dbReference type="ARBA" id="ARBA00022679"/>
    </source>
</evidence>
<dbReference type="InterPro" id="IPR001977">
    <property type="entry name" value="Depp_CoAkinase"/>
</dbReference>
<dbReference type="GO" id="GO:0004140">
    <property type="term" value="F:dephospho-CoA kinase activity"/>
    <property type="evidence" value="ECO:0007669"/>
    <property type="project" value="UniProtKB-UniRule"/>
</dbReference>
<reference evidence="10 11" key="1">
    <citation type="submission" date="2018-06" db="EMBL/GenBank/DDBJ databases">
        <authorList>
            <consortium name="Pathogen Informatics"/>
            <person name="Doyle S."/>
        </authorList>
    </citation>
    <scope>NUCLEOTIDE SEQUENCE [LARGE SCALE GENOMIC DNA]</scope>
    <source>
        <strain evidence="10 11">NCTC12020</strain>
    </source>
</reference>
<evidence type="ECO:0000256" key="5">
    <source>
        <dbReference type="ARBA" id="ARBA00022777"/>
    </source>
</evidence>
<dbReference type="CDD" id="cd02022">
    <property type="entry name" value="DPCK"/>
    <property type="match status" value="1"/>
</dbReference>
<dbReference type="PANTHER" id="PTHR10695">
    <property type="entry name" value="DEPHOSPHO-COA KINASE-RELATED"/>
    <property type="match status" value="1"/>
</dbReference>
<keyword evidence="7 8" id="KW-0173">Coenzyme A biosynthesis</keyword>
<comment type="pathway">
    <text evidence="8">Cofactor biosynthesis; coenzyme A biosynthesis; CoA from (R)-pantothenate: step 5/5.</text>
</comment>
<keyword evidence="5 8" id="KW-0418">Kinase</keyword>
<name>A0A380NIM8_9FIRM</name>
<dbReference type="EC" id="2.7.1.24" evidence="8 9"/>
<keyword evidence="3 8" id="KW-0808">Transferase</keyword>
<evidence type="ECO:0000313" key="11">
    <source>
        <dbReference type="Proteomes" id="UP000255367"/>
    </source>
</evidence>
<dbReference type="HAMAP" id="MF_00376">
    <property type="entry name" value="Dephospho_CoA_kinase"/>
    <property type="match status" value="1"/>
</dbReference>
<keyword evidence="6 8" id="KW-0067">ATP-binding</keyword>
<dbReference type="AlphaFoldDB" id="A0A380NIM8"/>
<dbReference type="GO" id="GO:0005737">
    <property type="term" value="C:cytoplasm"/>
    <property type="evidence" value="ECO:0007669"/>
    <property type="project" value="UniProtKB-SubCell"/>
</dbReference>
<dbReference type="PROSITE" id="PS51219">
    <property type="entry name" value="DPCK"/>
    <property type="match status" value="1"/>
</dbReference>
<evidence type="ECO:0000256" key="8">
    <source>
        <dbReference type="HAMAP-Rule" id="MF_00376"/>
    </source>
</evidence>
<dbReference type="GO" id="GO:0005524">
    <property type="term" value="F:ATP binding"/>
    <property type="evidence" value="ECO:0007669"/>
    <property type="project" value="UniProtKB-UniRule"/>
</dbReference>
<dbReference type="Gene3D" id="3.40.50.300">
    <property type="entry name" value="P-loop containing nucleotide triphosphate hydrolases"/>
    <property type="match status" value="1"/>
</dbReference>
<proteinExistence type="inferred from homology"/>
<comment type="subcellular location">
    <subcellularLocation>
        <location evidence="8">Cytoplasm</location>
    </subcellularLocation>
</comment>
<evidence type="ECO:0000256" key="6">
    <source>
        <dbReference type="ARBA" id="ARBA00022840"/>
    </source>
</evidence>
<comment type="similarity">
    <text evidence="1 8">Belongs to the CoaE family.</text>
</comment>
<dbReference type="PANTHER" id="PTHR10695:SF46">
    <property type="entry name" value="BIFUNCTIONAL COENZYME A SYNTHASE-RELATED"/>
    <property type="match status" value="1"/>
</dbReference>
<dbReference type="RefSeq" id="WP_115309550.1">
    <property type="nucleotide sequence ID" value="NZ_UHIO01000001.1"/>
</dbReference>
<dbReference type="FunFam" id="3.40.50.300:FF:000991">
    <property type="entry name" value="Dephospho-CoA kinase"/>
    <property type="match status" value="1"/>
</dbReference>
<protein>
    <recommendedName>
        <fullName evidence="8 9">Dephospho-CoA kinase</fullName>
        <ecNumber evidence="8 9">2.7.1.24</ecNumber>
    </recommendedName>
    <alternativeName>
        <fullName evidence="8">Dephosphocoenzyme A kinase</fullName>
    </alternativeName>
</protein>
<gene>
    <name evidence="8 10" type="primary">coaE</name>
    <name evidence="10" type="ORF">NCTC12020_00287</name>
</gene>
<dbReference type="OrthoDB" id="9812943at2"/>
<accession>A0A380NIM8</accession>
<dbReference type="Proteomes" id="UP000255367">
    <property type="component" value="Unassembled WGS sequence"/>
</dbReference>
<dbReference type="Pfam" id="PF01121">
    <property type="entry name" value="CoaE"/>
    <property type="match status" value="1"/>
</dbReference>
<evidence type="ECO:0000313" key="10">
    <source>
        <dbReference type="EMBL" id="SUP40401.1"/>
    </source>
</evidence>
<dbReference type="NCBIfam" id="TIGR00152">
    <property type="entry name" value="dephospho-CoA kinase"/>
    <property type="match status" value="1"/>
</dbReference>